<evidence type="ECO:0000256" key="4">
    <source>
        <dbReference type="ARBA" id="ARBA00022741"/>
    </source>
</evidence>
<dbReference type="FunFam" id="3.40.50.620:FF:000060">
    <property type="entry name" value="Leucine--tRNA ligase"/>
    <property type="match status" value="1"/>
</dbReference>
<evidence type="ECO:0000259" key="12">
    <source>
        <dbReference type="Pfam" id="PF08264"/>
    </source>
</evidence>
<dbReference type="Gene3D" id="3.90.740.10">
    <property type="entry name" value="Valyl/Leucyl/Isoleucyl-tRNA synthetase, editing domain"/>
    <property type="match status" value="1"/>
</dbReference>
<dbReference type="PANTHER" id="PTHR43740:SF2">
    <property type="entry name" value="LEUCINE--TRNA LIGASE, MITOCHONDRIAL"/>
    <property type="match status" value="1"/>
</dbReference>
<dbReference type="AlphaFoldDB" id="A0A3E0DXG8"/>
<dbReference type="RefSeq" id="WP_115815157.1">
    <property type="nucleotide sequence ID" value="NZ_QUNI01000019.1"/>
</dbReference>
<comment type="caution">
    <text evidence="14">The sequence shown here is derived from an EMBL/GenBank/DDBJ whole genome shotgun (WGS) entry which is preliminary data.</text>
</comment>
<dbReference type="InterPro" id="IPR002300">
    <property type="entry name" value="aa-tRNA-synth_Ia"/>
</dbReference>
<evidence type="ECO:0000313" key="15">
    <source>
        <dbReference type="Proteomes" id="UP000257136"/>
    </source>
</evidence>
<dbReference type="SUPFAM" id="SSF50677">
    <property type="entry name" value="ValRS/IleRS/LeuRS editing domain"/>
    <property type="match status" value="1"/>
</dbReference>
<dbReference type="InterPro" id="IPR001412">
    <property type="entry name" value="aa-tRNA-synth_I_CS"/>
</dbReference>
<evidence type="ECO:0000259" key="13">
    <source>
        <dbReference type="Pfam" id="PF13603"/>
    </source>
</evidence>
<evidence type="ECO:0000259" key="11">
    <source>
        <dbReference type="Pfam" id="PF00133"/>
    </source>
</evidence>
<keyword evidence="3 9" id="KW-0436">Ligase</keyword>
<dbReference type="InterPro" id="IPR002302">
    <property type="entry name" value="Leu-tRNA-ligase"/>
</dbReference>
<name>A0A3E0DXG8_9FLAO</name>
<feature type="domain" description="Methionyl/Valyl/Leucyl/Isoleucyl-tRNA synthetase anticodon-binding" evidence="12">
    <location>
        <begin position="875"/>
        <end position="987"/>
    </location>
</feature>
<keyword evidence="5 9" id="KW-0067">ATP-binding</keyword>
<dbReference type="EC" id="6.1.1.4" evidence="9"/>
<dbReference type="GO" id="GO:0006429">
    <property type="term" value="P:leucyl-tRNA aminoacylation"/>
    <property type="evidence" value="ECO:0007669"/>
    <property type="project" value="UniProtKB-UniRule"/>
</dbReference>
<evidence type="ECO:0000256" key="9">
    <source>
        <dbReference type="HAMAP-Rule" id="MF_00049"/>
    </source>
</evidence>
<evidence type="ECO:0000256" key="2">
    <source>
        <dbReference type="ARBA" id="ARBA00022490"/>
    </source>
</evidence>
<dbReference type="PROSITE" id="PS00178">
    <property type="entry name" value="AA_TRNA_LIGASE_I"/>
    <property type="match status" value="1"/>
</dbReference>
<protein>
    <recommendedName>
        <fullName evidence="9">Leucine--tRNA ligase</fullName>
        <ecNumber evidence="9">6.1.1.4</ecNumber>
    </recommendedName>
    <alternativeName>
        <fullName evidence="9">Leucyl-tRNA synthetase</fullName>
        <shortName evidence="9">LeuRS</shortName>
    </alternativeName>
</protein>
<keyword evidence="15" id="KW-1185">Reference proteome</keyword>
<keyword evidence="4 9" id="KW-0547">Nucleotide-binding</keyword>
<proteinExistence type="inferred from homology"/>
<dbReference type="Gene3D" id="1.10.730.10">
    <property type="entry name" value="Isoleucyl-tRNA Synthetase, Domain 1"/>
    <property type="match status" value="2"/>
</dbReference>
<dbReference type="InterPro" id="IPR013155">
    <property type="entry name" value="M/V/L/I-tRNA-synth_anticd-bd"/>
</dbReference>
<comment type="caution">
    <text evidence="9">Lacks conserved residue(s) required for the propagation of feature annotation.</text>
</comment>
<reference evidence="14 15" key="1">
    <citation type="submission" date="2018-08" db="EMBL/GenBank/DDBJ databases">
        <title>Genomic Encyclopedia of Archaeal and Bacterial Type Strains, Phase II (KMG-II): from individual species to whole genera.</title>
        <authorList>
            <person name="Goeker M."/>
        </authorList>
    </citation>
    <scope>NUCLEOTIDE SEQUENCE [LARGE SCALE GENOMIC DNA]</scope>
    <source>
        <strain evidence="14 15">DSM 100880</strain>
    </source>
</reference>
<dbReference type="GO" id="GO:0002161">
    <property type="term" value="F:aminoacyl-tRNA deacylase activity"/>
    <property type="evidence" value="ECO:0007669"/>
    <property type="project" value="InterPro"/>
</dbReference>
<dbReference type="HAMAP" id="MF_00049_B">
    <property type="entry name" value="Leu_tRNA_synth_B"/>
    <property type="match status" value="1"/>
</dbReference>
<comment type="subcellular location">
    <subcellularLocation>
        <location evidence="9">Cytoplasm</location>
    </subcellularLocation>
</comment>
<sequence length="1024" mass="116870">MKYNPNEIEAKWQKYWADNKTFKAENDSEKPKHYVLDMFPYPSGAGLHVGHPLGYIASDVYSRFKRYQGFNVLHPMGYDSFGLPAEQYAIQTGQRPEDTTRVNIDGGVDKEGKVIAGYRKQLDNIGFSFDWDREVRTSNPDYYKHTQWIFIQLFNSWYNKDSDKAEDISTLTAVFEKEGNANVNAVCDGAIEAFSAGEWNAFAKETQESILLQYRLTYLAETEVNWCPGLGTVLANDEIVNGVSERGGYPVIRKKMTQWSMRISAYAERLLQGLNDIDWSESIKESQRNWIGKSVGAMVSFKVESQKSKVESEQQYIDVFTTRPDTIFGVTFMTLAPEHELVSQITTPEQKAEVEAYIEKTAKRSERERMADVKTISGVFTGAFAEHPFTKEPIPVWIGDYVLAGYGTGAVMAVPCGDERDYAFANFFKGQNGMQEIKNIFANVDISESAYGSKDNVEIANSDFLNGLNYKEATKKVIEELEKLGQGKGKTNYRLRDAVFSRQRYWGEPFPVYYVNGLPQMIDAQHLPIILPEVEKYLPTEDGLPPLGNSNKWAWNTVTNDVDFNEKIDNKTIFPLELNTMPGWAGSSWYWMRYMDAENPNEFASKEALKYWESVDLYIGGSEHATGHLLYSRFWNKFLKDKGFAPTEEPFKKLINQGMILGQSAFVYRVIPSILSDDKTEMLRKGNALPPIFISKNLLGDFAISNEKNELRYFLRDEKSEIVYSTIEKLIEKHSGFLKNIEGYEITFNIQYHLPVDVNLVNTSDELNLEGYKNWRQEYKDAEFILENGKYIVGREVEKMSKSKYNVVTPDDICEEYGADTLRLYEMFLGPLEQAKPWNTAGISGVFGFLKKLWRLYFDDNGLIVNNDEPTKDNLKSLHKTIKKVADDIESFSFNTSVSQFMICVNELSSQNCHSRAILEPLAIVISPYAPHIAEELWSLLGNTESIATVAFPVFEAKHLVESEKEYPVSFNGKMRFTIKLPLDLTKEQIEEIVMKDERTQKQLDGKTPNKVIIVPGKIINLVG</sequence>
<dbReference type="GO" id="GO:0005524">
    <property type="term" value="F:ATP binding"/>
    <property type="evidence" value="ECO:0007669"/>
    <property type="project" value="UniProtKB-UniRule"/>
</dbReference>
<dbReference type="Gene3D" id="3.40.50.620">
    <property type="entry name" value="HUPs"/>
    <property type="match status" value="3"/>
</dbReference>
<dbReference type="InterPro" id="IPR009008">
    <property type="entry name" value="Val/Leu/Ile-tRNA-synth_edit"/>
</dbReference>
<evidence type="ECO:0000256" key="8">
    <source>
        <dbReference type="ARBA" id="ARBA00047469"/>
    </source>
</evidence>
<feature type="domain" description="Aminoacyl-tRNA synthetase class Ia" evidence="11">
    <location>
        <begin position="11"/>
        <end position="155"/>
    </location>
</feature>
<feature type="binding site" evidence="9">
    <location>
        <position position="802"/>
    </location>
    <ligand>
        <name>ATP</name>
        <dbReference type="ChEBI" id="CHEBI:30616"/>
    </ligand>
</feature>
<dbReference type="Pfam" id="PF13603">
    <property type="entry name" value="tRNA-synt_1_2"/>
    <property type="match status" value="1"/>
</dbReference>
<dbReference type="CDD" id="cd07958">
    <property type="entry name" value="Anticodon_Ia_Leu_BEm"/>
    <property type="match status" value="1"/>
</dbReference>
<organism evidence="14 15">
    <name type="scientific">Flavobacterium aquicola</name>
    <dbReference type="NCBI Taxonomy" id="1682742"/>
    <lineage>
        <taxon>Bacteria</taxon>
        <taxon>Pseudomonadati</taxon>
        <taxon>Bacteroidota</taxon>
        <taxon>Flavobacteriia</taxon>
        <taxon>Flavobacteriales</taxon>
        <taxon>Flavobacteriaceae</taxon>
        <taxon>Flavobacterium</taxon>
    </lineage>
</organism>
<feature type="domain" description="Aminoacyl-tRNA synthetase class Ia" evidence="11">
    <location>
        <begin position="793"/>
        <end position="825"/>
    </location>
</feature>
<keyword evidence="2 9" id="KW-0963">Cytoplasm</keyword>
<dbReference type="Pfam" id="PF08264">
    <property type="entry name" value="Anticodon_1"/>
    <property type="match status" value="1"/>
</dbReference>
<evidence type="ECO:0000256" key="10">
    <source>
        <dbReference type="RuleBase" id="RU363035"/>
    </source>
</evidence>
<evidence type="ECO:0000256" key="1">
    <source>
        <dbReference type="ARBA" id="ARBA00005594"/>
    </source>
</evidence>
<dbReference type="GO" id="GO:0005829">
    <property type="term" value="C:cytosol"/>
    <property type="evidence" value="ECO:0007669"/>
    <property type="project" value="TreeGrafter"/>
</dbReference>
<evidence type="ECO:0000256" key="7">
    <source>
        <dbReference type="ARBA" id="ARBA00023146"/>
    </source>
</evidence>
<evidence type="ECO:0000313" key="14">
    <source>
        <dbReference type="EMBL" id="REG90764.1"/>
    </source>
</evidence>
<feature type="domain" description="Leucyl-tRNA synthetase editing" evidence="13">
    <location>
        <begin position="288"/>
        <end position="482"/>
    </location>
</feature>
<dbReference type="Pfam" id="PF00133">
    <property type="entry name" value="tRNA-synt_1"/>
    <property type="match status" value="2"/>
</dbReference>
<dbReference type="OrthoDB" id="9810365at2"/>
<keyword evidence="6 9" id="KW-0648">Protein biosynthesis</keyword>
<dbReference type="FunFam" id="3.40.50.620:FF:000056">
    <property type="entry name" value="Leucine--tRNA ligase"/>
    <property type="match status" value="1"/>
</dbReference>
<dbReference type="EMBL" id="QUNI01000019">
    <property type="protein sequence ID" value="REG90764.1"/>
    <property type="molecule type" value="Genomic_DNA"/>
</dbReference>
<dbReference type="InterPro" id="IPR014729">
    <property type="entry name" value="Rossmann-like_a/b/a_fold"/>
</dbReference>
<dbReference type="SUPFAM" id="SSF47323">
    <property type="entry name" value="Anticodon-binding domain of a subclass of class I aminoacyl-tRNA synthetases"/>
    <property type="match status" value="1"/>
</dbReference>
<dbReference type="GO" id="GO:0004823">
    <property type="term" value="F:leucine-tRNA ligase activity"/>
    <property type="evidence" value="ECO:0007669"/>
    <property type="project" value="UniProtKB-UniRule"/>
</dbReference>
<comment type="similarity">
    <text evidence="1 9 10">Belongs to the class-I aminoacyl-tRNA synthetase family.</text>
</comment>
<evidence type="ECO:0000256" key="6">
    <source>
        <dbReference type="ARBA" id="ARBA00022917"/>
    </source>
</evidence>
<dbReference type="PANTHER" id="PTHR43740">
    <property type="entry name" value="LEUCYL-TRNA SYNTHETASE"/>
    <property type="match status" value="1"/>
</dbReference>
<dbReference type="SUPFAM" id="SSF52374">
    <property type="entry name" value="Nucleotidylyl transferase"/>
    <property type="match status" value="1"/>
</dbReference>
<evidence type="ECO:0000256" key="5">
    <source>
        <dbReference type="ARBA" id="ARBA00022840"/>
    </source>
</evidence>
<dbReference type="InterPro" id="IPR025709">
    <property type="entry name" value="Leu_tRNA-synth_edit"/>
</dbReference>
<evidence type="ECO:0000256" key="3">
    <source>
        <dbReference type="ARBA" id="ARBA00022598"/>
    </source>
</evidence>
<accession>A0A3E0DXG8</accession>
<dbReference type="Proteomes" id="UP000257136">
    <property type="component" value="Unassembled WGS sequence"/>
</dbReference>
<gene>
    <name evidence="9" type="primary">leuS</name>
    <name evidence="14" type="ORF">C8P67_11937</name>
</gene>
<comment type="catalytic activity">
    <reaction evidence="8 9">
        <text>tRNA(Leu) + L-leucine + ATP = L-leucyl-tRNA(Leu) + AMP + diphosphate</text>
        <dbReference type="Rhea" id="RHEA:11688"/>
        <dbReference type="Rhea" id="RHEA-COMP:9613"/>
        <dbReference type="Rhea" id="RHEA-COMP:9622"/>
        <dbReference type="ChEBI" id="CHEBI:30616"/>
        <dbReference type="ChEBI" id="CHEBI:33019"/>
        <dbReference type="ChEBI" id="CHEBI:57427"/>
        <dbReference type="ChEBI" id="CHEBI:78442"/>
        <dbReference type="ChEBI" id="CHEBI:78494"/>
        <dbReference type="ChEBI" id="CHEBI:456215"/>
        <dbReference type="EC" id="6.1.1.4"/>
    </reaction>
</comment>
<dbReference type="InterPro" id="IPR009080">
    <property type="entry name" value="tRNAsynth_Ia_anticodon-bd"/>
</dbReference>
<dbReference type="PRINTS" id="PR00985">
    <property type="entry name" value="TRNASYNTHLEU"/>
</dbReference>
<feature type="short sequence motif" description="'KMSKS' region" evidence="9">
    <location>
        <begin position="799"/>
        <end position="803"/>
    </location>
</feature>
<keyword evidence="7 9" id="KW-0030">Aminoacyl-tRNA synthetase</keyword>
<dbReference type="FunFam" id="1.10.730.10:FF:000011">
    <property type="entry name" value="Leucine--tRNA ligase chloroplastic/mitochondrial"/>
    <property type="match status" value="1"/>
</dbReference>